<dbReference type="EMBL" id="KB096945">
    <property type="protein sequence ID" value="ESO00410.1"/>
    <property type="molecule type" value="Genomic_DNA"/>
</dbReference>
<dbReference type="EnsemblMetazoa" id="HelroT175830">
    <property type="protein sequence ID" value="HelroP175830"/>
    <property type="gene ID" value="HelroG175830"/>
</dbReference>
<keyword evidence="4" id="KW-1185">Reference proteome</keyword>
<gene>
    <name evidence="3" type="primary">20205554</name>
    <name evidence="2" type="ORF">HELRODRAFT_175830</name>
</gene>
<reference evidence="4" key="1">
    <citation type="submission" date="2012-12" db="EMBL/GenBank/DDBJ databases">
        <authorList>
            <person name="Hellsten U."/>
            <person name="Grimwood J."/>
            <person name="Chapman J.A."/>
            <person name="Shapiro H."/>
            <person name="Aerts A."/>
            <person name="Otillar R.P."/>
            <person name="Terry A.Y."/>
            <person name="Boore J.L."/>
            <person name="Simakov O."/>
            <person name="Marletaz F."/>
            <person name="Cho S.-J."/>
            <person name="Edsinger-Gonzales E."/>
            <person name="Havlak P."/>
            <person name="Kuo D.-H."/>
            <person name="Larsson T."/>
            <person name="Lv J."/>
            <person name="Arendt D."/>
            <person name="Savage R."/>
            <person name="Osoegawa K."/>
            <person name="de Jong P."/>
            <person name="Lindberg D.R."/>
            <person name="Seaver E.C."/>
            <person name="Weisblat D.A."/>
            <person name="Putnam N.H."/>
            <person name="Grigoriev I.V."/>
            <person name="Rokhsar D.S."/>
        </authorList>
    </citation>
    <scope>NUCLEOTIDE SEQUENCE</scope>
</reference>
<name>T1F9Q5_HELRO</name>
<organism evidence="3 4">
    <name type="scientific">Helobdella robusta</name>
    <name type="common">Californian leech</name>
    <dbReference type="NCBI Taxonomy" id="6412"/>
    <lineage>
        <taxon>Eukaryota</taxon>
        <taxon>Metazoa</taxon>
        <taxon>Spiralia</taxon>
        <taxon>Lophotrochozoa</taxon>
        <taxon>Annelida</taxon>
        <taxon>Clitellata</taxon>
        <taxon>Hirudinea</taxon>
        <taxon>Rhynchobdellida</taxon>
        <taxon>Glossiphoniidae</taxon>
        <taxon>Helobdella</taxon>
    </lineage>
</organism>
<dbReference type="GeneID" id="20205554"/>
<sequence length="559" mass="63285">MSPTHQVKYAGFGYTPSVRLNPSIRPTNCLKQSPSSHASVVPLLPNETNLGFFFSSPELNGHKVTSDQLIVRLLNEKRKRMMTTSIDDLPNLDNINLVKRRKMEIEKDDDSPQTEPSSYLSASSFTSIELRRPPLKRSCHDDGEEESLNSIRKLKIVDVREVRGAASSIDKTLPTSSACSTDSQLQIPLLEQKQQASYQETCNISKSYMWNTTRNPAAVSHLSSRRYMERKLRDLTKDSISSNSILAASSSRSSCESSSQHGDDHDVTCSGVFGLQHSPVPTDDSSSTKGFLYSALMDEKSSPSKYACLLEKKHTFKREITSDLPKKREVCIFLISVSDAMEMSGESIFSFGKFFKYDMHKKFILHSLGQKLSIICFQLSNKLFYISLCNDLTYRFDVTSEDLKKDKNLSYERIHTLMRLKKTSVKKNASVKIEDISDVTSGSNASVPDVIKIVSSGSPESTFSNVTTKSTVAPSHFIHTSNSVIITIYFYDGNISKHFPKRDFKCFLDCFTKCVLKHFFKCFLEYYIKRVLKYFDKTCHCLSEFYNLLIVTCFSNLLE</sequence>
<evidence type="ECO:0000313" key="3">
    <source>
        <dbReference type="EnsemblMetazoa" id="HelroP175830"/>
    </source>
</evidence>
<protein>
    <submittedName>
        <fullName evidence="2 3">Uncharacterized protein</fullName>
    </submittedName>
</protein>
<dbReference type="KEGG" id="hro:HELRODRAFT_175830"/>
<accession>T1F9Q5</accession>
<proteinExistence type="predicted"/>
<evidence type="ECO:0000313" key="2">
    <source>
        <dbReference type="EMBL" id="ESO00410.1"/>
    </source>
</evidence>
<dbReference type="CTD" id="20205554"/>
<reference evidence="2 4" key="2">
    <citation type="journal article" date="2013" name="Nature">
        <title>Insights into bilaterian evolution from three spiralian genomes.</title>
        <authorList>
            <person name="Simakov O."/>
            <person name="Marletaz F."/>
            <person name="Cho S.J."/>
            <person name="Edsinger-Gonzales E."/>
            <person name="Havlak P."/>
            <person name="Hellsten U."/>
            <person name="Kuo D.H."/>
            <person name="Larsson T."/>
            <person name="Lv J."/>
            <person name="Arendt D."/>
            <person name="Savage R."/>
            <person name="Osoegawa K."/>
            <person name="de Jong P."/>
            <person name="Grimwood J."/>
            <person name="Chapman J.A."/>
            <person name="Shapiro H."/>
            <person name="Aerts A."/>
            <person name="Otillar R.P."/>
            <person name="Terry A.Y."/>
            <person name="Boore J.L."/>
            <person name="Grigoriev I.V."/>
            <person name="Lindberg D.R."/>
            <person name="Seaver E.C."/>
            <person name="Weisblat D.A."/>
            <person name="Putnam N.H."/>
            <person name="Rokhsar D.S."/>
        </authorList>
    </citation>
    <scope>NUCLEOTIDE SEQUENCE</scope>
</reference>
<evidence type="ECO:0000313" key="4">
    <source>
        <dbReference type="Proteomes" id="UP000015101"/>
    </source>
</evidence>
<reference evidence="3" key="3">
    <citation type="submission" date="2015-06" db="UniProtKB">
        <authorList>
            <consortium name="EnsemblMetazoa"/>
        </authorList>
    </citation>
    <scope>IDENTIFICATION</scope>
</reference>
<dbReference type="RefSeq" id="XP_009021460.1">
    <property type="nucleotide sequence ID" value="XM_009023212.1"/>
</dbReference>
<evidence type="ECO:0000256" key="1">
    <source>
        <dbReference type="SAM" id="MobiDB-lite"/>
    </source>
</evidence>
<dbReference type="AlphaFoldDB" id="T1F9Q5"/>
<dbReference type="EMBL" id="AMQM01005447">
    <property type="status" value="NOT_ANNOTATED_CDS"/>
    <property type="molecule type" value="Genomic_DNA"/>
</dbReference>
<feature type="region of interest" description="Disordered" evidence="1">
    <location>
        <begin position="104"/>
        <end position="124"/>
    </location>
</feature>
<dbReference type="Proteomes" id="UP000015101">
    <property type="component" value="Unassembled WGS sequence"/>
</dbReference>
<dbReference type="InParanoid" id="T1F9Q5"/>
<dbReference type="HOGENOM" id="CLU_487700_0_0_1"/>
<feature type="compositionally biased region" description="Polar residues" evidence="1">
    <location>
        <begin position="113"/>
        <end position="124"/>
    </location>
</feature>